<gene>
    <name evidence="3" type="ORF">GCM10023322_10120</name>
</gene>
<dbReference type="InterPro" id="IPR011010">
    <property type="entry name" value="DNA_brk_join_enz"/>
</dbReference>
<dbReference type="EMBL" id="BAABJQ010000002">
    <property type="protein sequence ID" value="GAA5179615.1"/>
    <property type="molecule type" value="Genomic_DNA"/>
</dbReference>
<feature type="domain" description="Tyr recombinase" evidence="2">
    <location>
        <begin position="1"/>
        <end position="188"/>
    </location>
</feature>
<organism evidence="3 4">
    <name type="scientific">Rugosimonospora acidiphila</name>
    <dbReference type="NCBI Taxonomy" id="556531"/>
    <lineage>
        <taxon>Bacteria</taxon>
        <taxon>Bacillati</taxon>
        <taxon>Actinomycetota</taxon>
        <taxon>Actinomycetes</taxon>
        <taxon>Micromonosporales</taxon>
        <taxon>Micromonosporaceae</taxon>
        <taxon>Rugosimonospora</taxon>
    </lineage>
</organism>
<proteinExistence type="inferred from homology"/>
<evidence type="ECO:0000259" key="2">
    <source>
        <dbReference type="PROSITE" id="PS51898"/>
    </source>
</evidence>
<dbReference type="InterPro" id="IPR002104">
    <property type="entry name" value="Integrase_catalytic"/>
</dbReference>
<comment type="caution">
    <text evidence="3">The sequence shown here is derived from an EMBL/GenBank/DDBJ whole genome shotgun (WGS) entry which is preliminary data.</text>
</comment>
<protein>
    <recommendedName>
        <fullName evidence="2">Tyr recombinase domain-containing protein</fullName>
    </recommendedName>
</protein>
<dbReference type="PROSITE" id="PS51898">
    <property type="entry name" value="TYR_RECOMBINASE"/>
    <property type="match status" value="1"/>
</dbReference>
<comment type="similarity">
    <text evidence="1">Belongs to the UDP-N-acetylglucosamine 2-epimerase family.</text>
</comment>
<accession>A0ABP9RMB2</accession>
<reference evidence="4" key="1">
    <citation type="journal article" date="2019" name="Int. J. Syst. Evol. Microbiol.">
        <title>The Global Catalogue of Microorganisms (GCM) 10K type strain sequencing project: providing services to taxonomists for standard genome sequencing and annotation.</title>
        <authorList>
            <consortium name="The Broad Institute Genomics Platform"/>
            <consortium name="The Broad Institute Genome Sequencing Center for Infectious Disease"/>
            <person name="Wu L."/>
            <person name="Ma J."/>
        </authorList>
    </citation>
    <scope>NUCLEOTIDE SEQUENCE [LARGE SCALE GENOMIC DNA]</scope>
    <source>
        <strain evidence="4">JCM 18304</strain>
    </source>
</reference>
<keyword evidence="4" id="KW-1185">Reference proteome</keyword>
<name>A0ABP9RMB2_9ACTN</name>
<evidence type="ECO:0000256" key="1">
    <source>
        <dbReference type="RuleBase" id="RU003513"/>
    </source>
</evidence>
<dbReference type="RefSeq" id="WP_345626516.1">
    <property type="nucleotide sequence ID" value="NZ_BAABJQ010000002.1"/>
</dbReference>
<dbReference type="Proteomes" id="UP001501570">
    <property type="component" value="Unassembled WGS sequence"/>
</dbReference>
<dbReference type="InterPro" id="IPR003331">
    <property type="entry name" value="UDP_GlcNAc_Epimerase_2_dom"/>
</dbReference>
<dbReference type="Pfam" id="PF02350">
    <property type="entry name" value="Epimerase_2"/>
    <property type="match status" value="1"/>
</dbReference>
<keyword evidence="1" id="KW-0413">Isomerase</keyword>
<sequence>MCRCGALYAQVRLPLIEMDLNLMTDGQSLAGLTARIAERMDAALGDLNPDLLVVQGDTTTTMAVSLAAFYQRIQPRESDDPRPVWTPGRGPLLPLIDTRPRSKTAGVSEYMFGQPLGPDNVTSRFNQLVVRAGVRPIGPHQVRQLLASDLLDTGYGIPEVAERLGHDPGTLMRYYSRVNVVRRRQAADHIVELVAPAEAVPVATRHSRR</sequence>
<evidence type="ECO:0000313" key="4">
    <source>
        <dbReference type="Proteomes" id="UP001501570"/>
    </source>
</evidence>
<evidence type="ECO:0000313" key="3">
    <source>
        <dbReference type="EMBL" id="GAA5179615.1"/>
    </source>
</evidence>
<dbReference type="SUPFAM" id="SSF56349">
    <property type="entry name" value="DNA breaking-rejoining enzymes"/>
    <property type="match status" value="1"/>
</dbReference>
<dbReference type="Pfam" id="PF00589">
    <property type="entry name" value="Phage_integrase"/>
    <property type="match status" value="1"/>
</dbReference>
<dbReference type="SUPFAM" id="SSF53756">
    <property type="entry name" value="UDP-Glycosyltransferase/glycogen phosphorylase"/>
    <property type="match status" value="1"/>
</dbReference>
<dbReference type="Gene3D" id="3.40.50.2000">
    <property type="entry name" value="Glycogen Phosphorylase B"/>
    <property type="match status" value="1"/>
</dbReference>